<gene>
    <name evidence="3" type="ORF">PMAA_038490</name>
</gene>
<proteinExistence type="predicted"/>
<dbReference type="AlphaFoldDB" id="B6Q2W8"/>
<dbReference type="Proteomes" id="UP000001294">
    <property type="component" value="Unassembled WGS sequence"/>
</dbReference>
<keyword evidence="2" id="KW-0472">Membrane</keyword>
<feature type="compositionally biased region" description="Polar residues" evidence="1">
    <location>
        <begin position="205"/>
        <end position="219"/>
    </location>
</feature>
<accession>B6Q2W8</accession>
<evidence type="ECO:0000313" key="4">
    <source>
        <dbReference type="Proteomes" id="UP000001294"/>
    </source>
</evidence>
<feature type="transmembrane region" description="Helical" evidence="2">
    <location>
        <begin position="562"/>
        <end position="582"/>
    </location>
</feature>
<reference evidence="4" key="1">
    <citation type="journal article" date="2015" name="Genome Announc.">
        <title>Genome sequence of the AIDS-associated pathogen Penicillium marneffei (ATCC18224) and its near taxonomic relative Talaromyces stipitatus (ATCC10500).</title>
        <authorList>
            <person name="Nierman W.C."/>
            <person name="Fedorova-Abrams N.D."/>
            <person name="Andrianopoulos A."/>
        </authorList>
    </citation>
    <scope>NUCLEOTIDE SEQUENCE [LARGE SCALE GENOMIC DNA]</scope>
    <source>
        <strain evidence="4">ATCC 18224 / CBS 334.59 / QM 7333</strain>
    </source>
</reference>
<keyword evidence="4" id="KW-1185">Reference proteome</keyword>
<evidence type="ECO:0000256" key="1">
    <source>
        <dbReference type="SAM" id="MobiDB-lite"/>
    </source>
</evidence>
<keyword evidence="2" id="KW-1133">Transmembrane helix</keyword>
<feature type="transmembrane region" description="Helical" evidence="2">
    <location>
        <begin position="485"/>
        <end position="505"/>
    </location>
</feature>
<dbReference type="PANTHER" id="PTHR35043:SF7">
    <property type="entry name" value="TRANSCRIPTION FACTOR DOMAIN-CONTAINING PROTEIN"/>
    <property type="match status" value="1"/>
</dbReference>
<feature type="region of interest" description="Disordered" evidence="1">
    <location>
        <begin position="201"/>
        <end position="242"/>
    </location>
</feature>
<feature type="transmembrane region" description="Helical" evidence="2">
    <location>
        <begin position="517"/>
        <end position="541"/>
    </location>
</feature>
<organism evidence="3 4">
    <name type="scientific">Talaromyces marneffei (strain ATCC 18224 / CBS 334.59 / QM 7333)</name>
    <name type="common">Penicillium marneffei</name>
    <dbReference type="NCBI Taxonomy" id="441960"/>
    <lineage>
        <taxon>Eukaryota</taxon>
        <taxon>Fungi</taxon>
        <taxon>Dikarya</taxon>
        <taxon>Ascomycota</taxon>
        <taxon>Pezizomycotina</taxon>
        <taxon>Eurotiomycetes</taxon>
        <taxon>Eurotiomycetidae</taxon>
        <taxon>Eurotiales</taxon>
        <taxon>Trichocomaceae</taxon>
        <taxon>Talaromyces</taxon>
        <taxon>Talaromyces sect. Talaromyces</taxon>
    </lineage>
</organism>
<dbReference type="VEuPathDB" id="FungiDB:PMAA_038490"/>
<dbReference type="PANTHER" id="PTHR35043">
    <property type="entry name" value="TRANSCRIPTION FACTOR DOMAIN-CONTAINING PROTEIN"/>
    <property type="match status" value="1"/>
</dbReference>
<dbReference type="PhylomeDB" id="B6Q2W8"/>
<protein>
    <submittedName>
        <fullName evidence="3">Uncharacterized protein</fullName>
    </submittedName>
</protein>
<evidence type="ECO:0000313" key="3">
    <source>
        <dbReference type="EMBL" id="EEA29066.1"/>
    </source>
</evidence>
<evidence type="ECO:0000256" key="2">
    <source>
        <dbReference type="SAM" id="Phobius"/>
    </source>
</evidence>
<sequence length="611" mass="68242">MPVTSFQVNCTLPPTEVNYVSSANVRGTLNILWSSLSIIALCTWSIQHLNVPIQSRPQTKRQKIGQKVLHFERKVRWMLINAIIPEIALAKAASDLAAAKSVTPEFTSLAERDRVDWTLAHSFFADMGGFAIRFPDNSQKTEEEWKEENDKEGEAAAVGDELVNVRNRFHSHHNRSDEENQLQQTVSINSSMVGHISLQKLSGEKNLTTSHKNSGLSDSDNSHIDGEAGQAEAKTESNNDQKSEYQHIKIRYTSSGVAVNVTNMPEHLQYLVFDKMSGVGAGLDAYESLIKGLQPWIGQVDWNIDCENRKTVISALESVTSVTFEHHKIGWFYNVLPLQGNVWVPDASQLLLARKQGIIDSLPSLPTERLDDLSKAGTLLKLITLAQIVWLIVQLIVRKTENLTTMPLEISVLAFAAISLVTYVTLWNKPQDIQTCFYTTAVRRPSQAEVDSIGLLGPRAIGLTRSHPWIPSNCFEMKSHAGRMFMAGLITAAITFGGLHCLAWNSHFPTPIERLLWRISSIYITVSIFFSTSIGALLVGLRRISKRFGELGSGAIFSAHEVIYSSFLFLTMLGYILCRLFMTVEIFRSLFLSPPDAFIDTNWPSFLPHLT</sequence>
<keyword evidence="2" id="KW-0812">Transmembrane</keyword>
<feature type="compositionally biased region" description="Basic and acidic residues" evidence="1">
    <location>
        <begin position="233"/>
        <end position="242"/>
    </location>
</feature>
<dbReference type="EMBL" id="DS995899">
    <property type="protein sequence ID" value="EEA29066.1"/>
    <property type="molecule type" value="Genomic_DNA"/>
</dbReference>
<feature type="transmembrane region" description="Helical" evidence="2">
    <location>
        <begin position="409"/>
        <end position="427"/>
    </location>
</feature>
<name>B6Q2W8_TALMQ</name>
<dbReference type="HOGENOM" id="CLU_022883_4_1_1"/>